<dbReference type="InterPro" id="IPR044856">
    <property type="entry name" value="Malate_synth_C_sf"/>
</dbReference>
<dbReference type="PANTHER" id="PTHR42902:SF1">
    <property type="entry name" value="MALATE SYNTHASE 1-RELATED"/>
    <property type="match status" value="1"/>
</dbReference>
<dbReference type="GO" id="GO:0006097">
    <property type="term" value="P:glyoxylate cycle"/>
    <property type="evidence" value="ECO:0007669"/>
    <property type="project" value="InterPro"/>
</dbReference>
<protein>
    <recommendedName>
        <fullName evidence="1">Malate synthase C-terminal domain-containing protein</fullName>
    </recommendedName>
</protein>
<dbReference type="GO" id="GO:0005737">
    <property type="term" value="C:cytoplasm"/>
    <property type="evidence" value="ECO:0007669"/>
    <property type="project" value="TreeGrafter"/>
</dbReference>
<evidence type="ECO:0000259" key="1">
    <source>
        <dbReference type="Pfam" id="PF20659"/>
    </source>
</evidence>
<comment type="caution">
    <text evidence="2">The sequence shown here is derived from an EMBL/GenBank/DDBJ whole genome shotgun (WGS) entry which is preliminary data.</text>
</comment>
<dbReference type="InterPro" id="IPR048355">
    <property type="entry name" value="MS_C"/>
</dbReference>
<dbReference type="InterPro" id="IPR011076">
    <property type="entry name" value="Malate_synth_sf"/>
</dbReference>
<dbReference type="PANTHER" id="PTHR42902">
    <property type="entry name" value="MALATE SYNTHASE"/>
    <property type="match status" value="1"/>
</dbReference>
<dbReference type="Gene3D" id="1.20.1220.12">
    <property type="entry name" value="Malate synthase, domain III"/>
    <property type="match status" value="1"/>
</dbReference>
<dbReference type="Pfam" id="PF20659">
    <property type="entry name" value="MS_C"/>
    <property type="match status" value="1"/>
</dbReference>
<accession>X0XEA4</accession>
<proteinExistence type="predicted"/>
<dbReference type="InterPro" id="IPR006252">
    <property type="entry name" value="Malate_synthA"/>
</dbReference>
<gene>
    <name evidence="2" type="ORF">S01H1_70460</name>
</gene>
<feature type="domain" description="Malate synthase C-terminal" evidence="1">
    <location>
        <begin position="1"/>
        <end position="105"/>
    </location>
</feature>
<dbReference type="SUPFAM" id="SSF51645">
    <property type="entry name" value="Malate synthase G"/>
    <property type="match status" value="1"/>
</dbReference>
<dbReference type="FunFam" id="1.20.1220.12:FF:000001">
    <property type="entry name" value="Malate synthase"/>
    <property type="match status" value="1"/>
</dbReference>
<sequence length="106" mass="12169">MAEWLLGSGSVPIYNLMEDAATAEISRTQLWHWVHHPKGIVDDGRKVTLELFRNLMQEEMQKICKLVGDECFGDGKYNLAAQLFDQIISNDELDEFLTLRAYAHLD</sequence>
<dbReference type="AlphaFoldDB" id="X0XEA4"/>
<dbReference type="GO" id="GO:0004474">
    <property type="term" value="F:malate synthase activity"/>
    <property type="evidence" value="ECO:0007669"/>
    <property type="project" value="InterPro"/>
</dbReference>
<organism evidence="2">
    <name type="scientific">marine sediment metagenome</name>
    <dbReference type="NCBI Taxonomy" id="412755"/>
    <lineage>
        <taxon>unclassified sequences</taxon>
        <taxon>metagenomes</taxon>
        <taxon>ecological metagenomes</taxon>
    </lineage>
</organism>
<dbReference type="EMBL" id="BARS01046862">
    <property type="protein sequence ID" value="GAG33747.1"/>
    <property type="molecule type" value="Genomic_DNA"/>
</dbReference>
<evidence type="ECO:0000313" key="2">
    <source>
        <dbReference type="EMBL" id="GAG33747.1"/>
    </source>
</evidence>
<reference evidence="2" key="1">
    <citation type="journal article" date="2014" name="Front. Microbiol.">
        <title>High frequency of phylogenetically diverse reductive dehalogenase-homologous genes in deep subseafloor sedimentary metagenomes.</title>
        <authorList>
            <person name="Kawai M."/>
            <person name="Futagami T."/>
            <person name="Toyoda A."/>
            <person name="Takaki Y."/>
            <person name="Nishi S."/>
            <person name="Hori S."/>
            <person name="Arai W."/>
            <person name="Tsubouchi T."/>
            <person name="Morono Y."/>
            <person name="Uchiyama I."/>
            <person name="Ito T."/>
            <person name="Fujiyama A."/>
            <person name="Inagaki F."/>
            <person name="Takami H."/>
        </authorList>
    </citation>
    <scope>NUCLEOTIDE SEQUENCE</scope>
    <source>
        <strain evidence="2">Expedition CK06-06</strain>
    </source>
</reference>
<name>X0XEA4_9ZZZZ</name>